<organism evidence="2 3">
    <name type="scientific">Methylohalomonas lacus</name>
    <dbReference type="NCBI Taxonomy" id="398773"/>
    <lineage>
        <taxon>Bacteria</taxon>
        <taxon>Pseudomonadati</taxon>
        <taxon>Pseudomonadota</taxon>
        <taxon>Gammaproteobacteria</taxon>
        <taxon>Methylohalomonadales</taxon>
        <taxon>Methylohalomonadaceae</taxon>
        <taxon>Methylohalomonas</taxon>
    </lineage>
</organism>
<dbReference type="RefSeq" id="WP_259056606.1">
    <property type="nucleotide sequence ID" value="NZ_JANUCT010000017.1"/>
</dbReference>
<keyword evidence="3" id="KW-1185">Reference proteome</keyword>
<comment type="caution">
    <text evidence="2">The sequence shown here is derived from an EMBL/GenBank/DDBJ whole genome shotgun (WGS) entry which is preliminary data.</text>
</comment>
<dbReference type="Pfam" id="PF12697">
    <property type="entry name" value="Abhydrolase_6"/>
    <property type="match status" value="1"/>
</dbReference>
<dbReference type="EMBL" id="JANUCT010000017">
    <property type="protein sequence ID" value="MCS3904180.1"/>
    <property type="molecule type" value="Genomic_DNA"/>
</dbReference>
<dbReference type="Proteomes" id="UP001204445">
    <property type="component" value="Unassembled WGS sequence"/>
</dbReference>
<dbReference type="Gene3D" id="3.40.50.1820">
    <property type="entry name" value="alpha/beta hydrolase"/>
    <property type="match status" value="1"/>
</dbReference>
<dbReference type="InterPro" id="IPR000073">
    <property type="entry name" value="AB_hydrolase_1"/>
</dbReference>
<dbReference type="PANTHER" id="PTHR37946">
    <property type="entry name" value="SLL1969 PROTEIN"/>
    <property type="match status" value="1"/>
</dbReference>
<dbReference type="PANTHER" id="PTHR37946:SF1">
    <property type="entry name" value="SLL1969 PROTEIN"/>
    <property type="match status" value="1"/>
</dbReference>
<dbReference type="AlphaFoldDB" id="A0AAE3L1W9"/>
<accession>A0AAE3L1W9</accession>
<evidence type="ECO:0000259" key="1">
    <source>
        <dbReference type="Pfam" id="PF12697"/>
    </source>
</evidence>
<reference evidence="2" key="1">
    <citation type="submission" date="2022-08" db="EMBL/GenBank/DDBJ databases">
        <title>Genomic Encyclopedia of Type Strains, Phase III (KMG-III): the genomes of soil and plant-associated and newly described type strains.</title>
        <authorList>
            <person name="Whitman W."/>
        </authorList>
    </citation>
    <scope>NUCLEOTIDE SEQUENCE</scope>
    <source>
        <strain evidence="2">HMT 1</strain>
    </source>
</reference>
<name>A0AAE3L1W9_9GAMM</name>
<evidence type="ECO:0000313" key="2">
    <source>
        <dbReference type="EMBL" id="MCS3904180.1"/>
    </source>
</evidence>
<sequence>MNARAGAREPVILVHGLWMPGFDMTLLRRRLQTQGYEGHVFRYASLRRTPRDNAVRLAAFAERFDTPLLHFVGHSLGGLVIRHLFDYQPQRPGRVVTLGTPHRPSHTAQLMYRAALLPLLGMSIDQGLIGGAPAWTGSHPLGSIAGTLGIGLGRLLPGLAKPNDGTVAAGETECPGMTDHLCLPVTHTGLLFSSTVAEQTATFLREGRFQHQGGNPPINANNGFACL</sequence>
<feature type="domain" description="AB hydrolase-1" evidence="1">
    <location>
        <begin position="11"/>
        <end position="136"/>
    </location>
</feature>
<evidence type="ECO:0000313" key="3">
    <source>
        <dbReference type="Proteomes" id="UP001204445"/>
    </source>
</evidence>
<gene>
    <name evidence="2" type="ORF">J2T55_002215</name>
</gene>
<dbReference type="SUPFAM" id="SSF53474">
    <property type="entry name" value="alpha/beta-Hydrolases"/>
    <property type="match status" value="1"/>
</dbReference>
<protein>
    <submittedName>
        <fullName evidence="2">Pimeloyl-ACP methyl ester carboxylesterase</fullName>
    </submittedName>
</protein>
<dbReference type="InterPro" id="IPR029058">
    <property type="entry name" value="AB_hydrolase_fold"/>
</dbReference>
<proteinExistence type="predicted"/>